<dbReference type="SUPFAM" id="SSF54928">
    <property type="entry name" value="RNA-binding domain, RBD"/>
    <property type="match status" value="1"/>
</dbReference>
<reference evidence="2 4" key="2">
    <citation type="journal article" date="2011" name="PLoS Biol.">
        <title>Modernizing reference genome assemblies.</title>
        <authorList>
            <person name="Church D.M."/>
            <person name="Schneider V.A."/>
            <person name="Graves T."/>
            <person name="Auger K."/>
            <person name="Cunningham F."/>
            <person name="Bouk N."/>
            <person name="Chen H.C."/>
            <person name="Agarwala R."/>
            <person name="McLaren W.M."/>
            <person name="Ritchie G.R."/>
            <person name="Albracht D."/>
            <person name="Kremitzki M."/>
            <person name="Rock S."/>
            <person name="Kotkiewicz H."/>
            <person name="Kremitzki C."/>
            <person name="Wollam A."/>
            <person name="Trani L."/>
            <person name="Fulton L."/>
            <person name="Fulton R."/>
            <person name="Matthews L."/>
            <person name="Whitehead S."/>
            <person name="Chow W."/>
            <person name="Torrance J."/>
            <person name="Dunn M."/>
            <person name="Harden G."/>
            <person name="Threadgold G."/>
            <person name="Wood J."/>
            <person name="Collins J."/>
            <person name="Heath P."/>
            <person name="Griffiths G."/>
            <person name="Pelan S."/>
            <person name="Grafham D."/>
            <person name="Eichler E.E."/>
            <person name="Weinstock G."/>
            <person name="Mardis E.R."/>
            <person name="Wilson R.K."/>
            <person name="Howe K."/>
            <person name="Flicek P."/>
            <person name="Hubbard T."/>
        </authorList>
    </citation>
    <scope>NUCLEOTIDE SEQUENCE [LARGE SCALE GENOMIC DNA]</scope>
    <source>
        <strain evidence="2 4">C57BL/6J</strain>
    </source>
</reference>
<dbReference type="VEuPathDB" id="HostDB:ENSMUSG00000030846"/>
<dbReference type="Proteomes" id="UP000000589">
    <property type="component" value="Chromosome 7"/>
</dbReference>
<accession>A0A0U1RP00</accession>
<dbReference type="InterPro" id="IPR012677">
    <property type="entry name" value="Nucleotide-bd_a/b_plait_sf"/>
</dbReference>
<dbReference type="InterPro" id="IPR000504">
    <property type="entry name" value="RRM_dom"/>
</dbReference>
<dbReference type="GeneTree" id="ENSGT00940000160482"/>
<reference evidence="2" key="4">
    <citation type="submission" date="2025-09" db="UniProtKB">
        <authorList>
            <consortium name="Ensembl"/>
        </authorList>
    </citation>
    <scope>IDENTIFICATION</scope>
    <source>
        <strain evidence="2">C57BL/6J</strain>
    </source>
</reference>
<evidence type="ECO:0000313" key="3">
    <source>
        <dbReference type="MGI" id="MGI:107913"/>
    </source>
</evidence>
<dbReference type="InterPro" id="IPR035979">
    <property type="entry name" value="RBD_domain_sf"/>
</dbReference>
<organism evidence="2 4">
    <name type="scientific">Mus musculus</name>
    <name type="common">Mouse</name>
    <dbReference type="NCBI Taxonomy" id="10090"/>
    <lineage>
        <taxon>Eukaryota</taxon>
        <taxon>Metazoa</taxon>
        <taxon>Chordata</taxon>
        <taxon>Craniata</taxon>
        <taxon>Vertebrata</taxon>
        <taxon>Euteleostomi</taxon>
        <taxon>Mammalia</taxon>
        <taxon>Eutheria</taxon>
        <taxon>Euarchontoglires</taxon>
        <taxon>Glires</taxon>
        <taxon>Rodentia</taxon>
        <taxon>Myomorpha</taxon>
        <taxon>Muroidea</taxon>
        <taxon>Muridae</taxon>
        <taxon>Murinae</taxon>
        <taxon>Mus</taxon>
        <taxon>Mus</taxon>
    </lineage>
</organism>
<dbReference type="Bgee" id="ENSMUSG00000030846">
    <property type="expression patterns" value="Expressed in ureter smooth muscle and 265 other cell types or tissues"/>
</dbReference>
<dbReference type="AlphaFoldDB" id="A0A0U1RP00"/>
<reference evidence="2 4" key="1">
    <citation type="journal article" date="2009" name="PLoS Biol.">
        <title>Lineage-specific biology revealed by a finished genome assembly of the mouse.</title>
        <authorList>
            <consortium name="Mouse Genome Sequencing Consortium"/>
            <person name="Church D.M."/>
            <person name="Goodstadt L."/>
            <person name="Hillier L.W."/>
            <person name="Zody M.C."/>
            <person name="Goldstein S."/>
            <person name="She X."/>
            <person name="Bult C.J."/>
            <person name="Agarwala R."/>
            <person name="Cherry J.L."/>
            <person name="DiCuccio M."/>
            <person name="Hlavina W."/>
            <person name="Kapustin Y."/>
            <person name="Meric P."/>
            <person name="Maglott D."/>
            <person name="Birtle Z."/>
            <person name="Marques A.C."/>
            <person name="Graves T."/>
            <person name="Zhou S."/>
            <person name="Teague B."/>
            <person name="Potamousis K."/>
            <person name="Churas C."/>
            <person name="Place M."/>
            <person name="Herschleb J."/>
            <person name="Runnheim R."/>
            <person name="Forrest D."/>
            <person name="Amos-Landgraf J."/>
            <person name="Schwartz D.C."/>
            <person name="Cheng Z."/>
            <person name="Lindblad-Toh K."/>
            <person name="Eichler E.E."/>
            <person name="Ponting C.P."/>
        </authorList>
    </citation>
    <scope>NUCLEOTIDE SEQUENCE [LARGE SCALE GENOMIC DNA]</scope>
    <source>
        <strain evidence="2 4">C57BL/6J</strain>
    </source>
</reference>
<dbReference type="Antibodypedia" id="18838">
    <property type="antibodies" value="163 antibodies from 29 providers"/>
</dbReference>
<dbReference type="ProteomicsDB" id="359268"/>
<dbReference type="MGI" id="MGI:107913">
    <property type="gene designation" value="Tial1"/>
</dbReference>
<evidence type="ECO:0000313" key="2">
    <source>
        <dbReference type="Ensembl" id="ENSMUSP00000145770.2"/>
    </source>
</evidence>
<dbReference type="Pfam" id="PF00076">
    <property type="entry name" value="RRM_1"/>
    <property type="match status" value="1"/>
</dbReference>
<reference evidence="2" key="3">
    <citation type="submission" date="2025-08" db="UniProtKB">
        <authorList>
            <consortium name="Ensembl"/>
        </authorList>
    </citation>
    <scope>IDENTIFICATION</scope>
    <source>
        <strain evidence="2">C57BL/6J</strain>
    </source>
</reference>
<dbReference type="SMR" id="A0A0U1RP00"/>
<gene>
    <name evidence="2 3" type="primary">Tial1</name>
</gene>
<sequence length="107" mass="11842">MMEDDGQPRTLYVGNLSRDVTEVLILQLFSQIGPCKSCKMITESIPFCCLDGWIWCSASSRTSPSPCNTSSKPSWVWNGKLPDTVSWDSKHDCNSPQAAVSCHTLKT</sequence>
<proteinExistence type="evidence at protein level"/>
<dbReference type="GO" id="GO:0003723">
    <property type="term" value="F:RNA binding"/>
    <property type="evidence" value="ECO:0007669"/>
    <property type="project" value="InterPro"/>
</dbReference>
<dbReference type="AGR" id="MGI:107913"/>
<feature type="domain" description="RRM" evidence="1">
    <location>
        <begin position="11"/>
        <end position="43"/>
    </location>
</feature>
<keyword evidence="4" id="KW-1185">Reference proteome</keyword>
<dbReference type="ExpressionAtlas" id="A0A0U1RP00">
    <property type="expression patterns" value="baseline and differential"/>
</dbReference>
<evidence type="ECO:0007829" key="5">
    <source>
        <dbReference type="ProteomicsDB" id="A0A0U1RP00"/>
    </source>
</evidence>
<evidence type="ECO:0000259" key="1">
    <source>
        <dbReference type="Pfam" id="PF00076"/>
    </source>
</evidence>
<protein>
    <submittedName>
        <fullName evidence="2">Tia1 cytotoxic granule-associated RNA binding protein-like 1</fullName>
    </submittedName>
</protein>
<dbReference type="Gene3D" id="3.30.70.330">
    <property type="match status" value="1"/>
</dbReference>
<keyword evidence="5" id="KW-1267">Proteomics identification</keyword>
<evidence type="ECO:0000313" key="4">
    <source>
        <dbReference type="Proteomes" id="UP000000589"/>
    </source>
</evidence>
<dbReference type="Ensembl" id="ENSMUST00000205835.2">
    <property type="protein sequence ID" value="ENSMUSP00000145770.2"/>
    <property type="gene ID" value="ENSMUSG00000030846.17"/>
</dbReference>
<name>A0A0U1RP00_MOUSE</name>